<proteinExistence type="inferred from homology"/>
<dbReference type="PANTHER" id="PTHR16967:SF1">
    <property type="entry name" value="LEYDIG CELL TUMOR 10 KDA PROTEIN HOMOLOG"/>
    <property type="match status" value="1"/>
</dbReference>
<evidence type="ECO:0000313" key="4">
    <source>
        <dbReference type="Ensembl" id="ENSMLUP00000017692.1"/>
    </source>
</evidence>
<evidence type="ECO:0000313" key="5">
    <source>
        <dbReference type="Proteomes" id="UP000001074"/>
    </source>
</evidence>
<dbReference type="Ensembl" id="ENSMLUT00000023810.1">
    <property type="protein sequence ID" value="ENSMLUP00000017692.1"/>
    <property type="gene ID" value="ENSMLUG00000029765.1"/>
</dbReference>
<evidence type="ECO:0000256" key="1">
    <source>
        <dbReference type="ARBA" id="ARBA00003358"/>
    </source>
</evidence>
<dbReference type="Pfam" id="PF09495">
    <property type="entry name" value="DUF2462"/>
    <property type="match status" value="1"/>
</dbReference>
<evidence type="ECO:0000256" key="3">
    <source>
        <dbReference type="SAM" id="MobiDB-lite"/>
    </source>
</evidence>
<comment type="similarity">
    <text evidence="2">Belongs to the UPF0390 family.</text>
</comment>
<dbReference type="InParanoid" id="G1Q1V9"/>
<protein>
    <recommendedName>
        <fullName evidence="6">Leydig cell tumor 10 kDa protein homolog</fullName>
    </recommendedName>
</protein>
<organism evidence="4 5">
    <name type="scientific">Myotis lucifugus</name>
    <name type="common">Little brown bat</name>
    <dbReference type="NCBI Taxonomy" id="59463"/>
    <lineage>
        <taxon>Eukaryota</taxon>
        <taxon>Metazoa</taxon>
        <taxon>Chordata</taxon>
        <taxon>Craniata</taxon>
        <taxon>Vertebrata</taxon>
        <taxon>Euteleostomi</taxon>
        <taxon>Mammalia</taxon>
        <taxon>Eutheria</taxon>
        <taxon>Laurasiatheria</taxon>
        <taxon>Chiroptera</taxon>
        <taxon>Yangochiroptera</taxon>
        <taxon>Vespertilionidae</taxon>
        <taxon>Myotis</taxon>
    </lineage>
</organism>
<feature type="compositionally biased region" description="Basic residues" evidence="3">
    <location>
        <begin position="28"/>
        <end position="42"/>
    </location>
</feature>
<reference evidence="4" key="2">
    <citation type="submission" date="2025-08" db="UniProtKB">
        <authorList>
            <consortium name="Ensembl"/>
        </authorList>
    </citation>
    <scope>IDENTIFICATION</scope>
</reference>
<dbReference type="STRING" id="59463.ENSMLUP00000017692"/>
<sequence>MTQGQRTFQVQRPAKGKTLRLQRPGSRTMRRPRKGGRGITPKKAHIVQQPKLKKDLEVRFRKIKHDVLVKASTSPPKKLALLESLCQKSVCSLPTKSMC</sequence>
<dbReference type="Proteomes" id="UP000001074">
    <property type="component" value="Unassembled WGS sequence"/>
</dbReference>
<evidence type="ECO:0008006" key="6">
    <source>
        <dbReference type="Google" id="ProtNLM"/>
    </source>
</evidence>
<keyword evidence="5" id="KW-1185">Reference proteome</keyword>
<dbReference type="PANTHER" id="PTHR16967">
    <property type="entry name" value="LEYDIG CELL TUMOR 10 KDA PROTEIN HOMOLOG"/>
    <property type="match status" value="1"/>
</dbReference>
<dbReference type="AlphaFoldDB" id="G1Q1V9"/>
<feature type="compositionally biased region" description="Polar residues" evidence="3">
    <location>
        <begin position="1"/>
        <end position="10"/>
    </location>
</feature>
<evidence type="ECO:0000256" key="2">
    <source>
        <dbReference type="ARBA" id="ARBA00006802"/>
    </source>
</evidence>
<feature type="region of interest" description="Disordered" evidence="3">
    <location>
        <begin position="1"/>
        <end position="42"/>
    </location>
</feature>
<dbReference type="GeneTree" id="ENSGT01030000236280"/>
<reference evidence="4" key="3">
    <citation type="submission" date="2025-09" db="UniProtKB">
        <authorList>
            <consortium name="Ensembl"/>
        </authorList>
    </citation>
    <scope>IDENTIFICATION</scope>
</reference>
<dbReference type="HOGENOM" id="CLU_182392_0_0_1"/>
<name>G1Q1V9_MYOLU</name>
<accession>G1Q1V9</accession>
<dbReference type="InterPro" id="IPR019034">
    <property type="entry name" value="UPF0390"/>
</dbReference>
<dbReference type="EMBL" id="AAPE02006688">
    <property type="status" value="NOT_ANNOTATED_CDS"/>
    <property type="molecule type" value="Genomic_DNA"/>
</dbReference>
<reference evidence="4 5" key="1">
    <citation type="journal article" date="2011" name="Nature">
        <title>A high-resolution map of human evolutionary constraint using 29 mammals.</title>
        <authorList>
            <person name="Lindblad-Toh K."/>
            <person name="Garber M."/>
            <person name="Zuk O."/>
            <person name="Lin M.F."/>
            <person name="Parker B.J."/>
            <person name="Washietl S."/>
            <person name="Kheradpour P."/>
            <person name="Ernst J."/>
            <person name="Jordan G."/>
            <person name="Mauceli E."/>
            <person name="Ward L.D."/>
            <person name="Lowe C.B."/>
            <person name="Holloway A.K."/>
            <person name="Clamp M."/>
            <person name="Gnerre S."/>
            <person name="Alfoldi J."/>
            <person name="Beal K."/>
            <person name="Chang J."/>
            <person name="Clawson H."/>
            <person name="Cuff J."/>
            <person name="Di Palma F."/>
            <person name="Fitzgerald S."/>
            <person name="Flicek P."/>
            <person name="Guttman M."/>
            <person name="Hubisz M.J."/>
            <person name="Jaffe D.B."/>
            <person name="Jungreis I."/>
            <person name="Kent W.J."/>
            <person name="Kostka D."/>
            <person name="Lara M."/>
            <person name="Martins A.L."/>
            <person name="Massingham T."/>
            <person name="Moltke I."/>
            <person name="Raney B.J."/>
            <person name="Rasmussen M.D."/>
            <person name="Robinson J."/>
            <person name="Stark A."/>
            <person name="Vilella A.J."/>
            <person name="Wen J."/>
            <person name="Xie X."/>
            <person name="Zody M.C."/>
            <person name="Baldwin J."/>
            <person name="Bloom T."/>
            <person name="Chin C.W."/>
            <person name="Heiman D."/>
            <person name="Nicol R."/>
            <person name="Nusbaum C."/>
            <person name="Young S."/>
            <person name="Wilkinson J."/>
            <person name="Worley K.C."/>
            <person name="Kovar C.L."/>
            <person name="Muzny D.M."/>
            <person name="Gibbs R.A."/>
            <person name="Cree A."/>
            <person name="Dihn H.H."/>
            <person name="Fowler G."/>
            <person name="Jhangiani S."/>
            <person name="Joshi V."/>
            <person name="Lee S."/>
            <person name="Lewis L.R."/>
            <person name="Nazareth L.V."/>
            <person name="Okwuonu G."/>
            <person name="Santibanez J."/>
            <person name="Warren W.C."/>
            <person name="Mardis E.R."/>
            <person name="Weinstock G.M."/>
            <person name="Wilson R.K."/>
            <person name="Delehaunty K."/>
            <person name="Dooling D."/>
            <person name="Fronik C."/>
            <person name="Fulton L."/>
            <person name="Fulton B."/>
            <person name="Graves T."/>
            <person name="Minx P."/>
            <person name="Sodergren E."/>
            <person name="Birney E."/>
            <person name="Margulies E.H."/>
            <person name="Herrero J."/>
            <person name="Green E.D."/>
            <person name="Haussler D."/>
            <person name="Siepel A."/>
            <person name="Goldman N."/>
            <person name="Pollard K.S."/>
            <person name="Pedersen J.S."/>
            <person name="Lander E.S."/>
            <person name="Kellis M."/>
        </authorList>
    </citation>
    <scope>NUCLEOTIDE SEQUENCE [LARGE SCALE GENOMIC DNA]</scope>
</reference>
<comment type="function">
    <text evidence="1">May have a potential role in hypercalcemia of malignancy.</text>
</comment>